<dbReference type="InterPro" id="IPR013325">
    <property type="entry name" value="RNA_pol_sigma_r2"/>
</dbReference>
<evidence type="ECO:0000259" key="8">
    <source>
        <dbReference type="PROSITE" id="PS00715"/>
    </source>
</evidence>
<dbReference type="Gene3D" id="1.10.10.10">
    <property type="entry name" value="Winged helix-like DNA-binding domain superfamily/Winged helix DNA-binding domain"/>
    <property type="match status" value="2"/>
</dbReference>
<dbReference type="Pfam" id="PF04542">
    <property type="entry name" value="Sigma70_r2"/>
    <property type="match status" value="1"/>
</dbReference>
<dbReference type="Pfam" id="PF04539">
    <property type="entry name" value="Sigma70_r3"/>
    <property type="match status" value="1"/>
</dbReference>
<feature type="domain" description="RNA polymerase sigma-70" evidence="8">
    <location>
        <begin position="137"/>
        <end position="150"/>
    </location>
</feature>
<protein>
    <recommendedName>
        <fullName evidence="6">RNA polymerase sigma factor</fullName>
    </recommendedName>
</protein>
<proteinExistence type="inferred from homology"/>
<dbReference type="InterPro" id="IPR050239">
    <property type="entry name" value="Sigma-70_RNA_pol_init_factors"/>
</dbReference>
<dbReference type="InterPro" id="IPR014284">
    <property type="entry name" value="RNA_pol_sigma-70_dom"/>
</dbReference>
<evidence type="ECO:0000259" key="9">
    <source>
        <dbReference type="PROSITE" id="PS00716"/>
    </source>
</evidence>
<dbReference type="Proteomes" id="UP000297403">
    <property type="component" value="Unassembled WGS sequence"/>
</dbReference>
<dbReference type="SUPFAM" id="SSF88659">
    <property type="entry name" value="Sigma3 and sigma4 domains of RNA polymerase sigma factors"/>
    <property type="match status" value="2"/>
</dbReference>
<dbReference type="InterPro" id="IPR000943">
    <property type="entry name" value="RNA_pol_sigma70"/>
</dbReference>
<dbReference type="InterPro" id="IPR007624">
    <property type="entry name" value="RNA_pol_sigma70_r3"/>
</dbReference>
<dbReference type="SUPFAM" id="SSF88946">
    <property type="entry name" value="Sigma2 domain of RNA polymerase sigma factors"/>
    <property type="match status" value="1"/>
</dbReference>
<evidence type="ECO:0000256" key="5">
    <source>
        <dbReference type="ARBA" id="ARBA00023163"/>
    </source>
</evidence>
<comment type="similarity">
    <text evidence="1 6">Belongs to the sigma-70 factor family.</text>
</comment>
<dbReference type="GO" id="GO:0003677">
    <property type="term" value="F:DNA binding"/>
    <property type="evidence" value="ECO:0007669"/>
    <property type="project" value="UniProtKB-KW"/>
</dbReference>
<dbReference type="GO" id="GO:0016987">
    <property type="term" value="F:sigma factor activity"/>
    <property type="evidence" value="ECO:0007669"/>
    <property type="project" value="UniProtKB-KW"/>
</dbReference>
<evidence type="ECO:0000256" key="7">
    <source>
        <dbReference type="SAM" id="MobiDB-lite"/>
    </source>
</evidence>
<dbReference type="InterPro" id="IPR009042">
    <property type="entry name" value="RNA_pol_sigma70_r1_2"/>
</dbReference>
<evidence type="ECO:0000256" key="2">
    <source>
        <dbReference type="ARBA" id="ARBA00023015"/>
    </source>
</evidence>
<dbReference type="InterPro" id="IPR007627">
    <property type="entry name" value="RNA_pol_sigma70_r2"/>
</dbReference>
<dbReference type="PANTHER" id="PTHR30603:SF60">
    <property type="entry name" value="RNA POLYMERASE SIGMA FACTOR RPOD"/>
    <property type="match status" value="1"/>
</dbReference>
<dbReference type="Pfam" id="PF00140">
    <property type="entry name" value="Sigma70_r1_2"/>
    <property type="match status" value="1"/>
</dbReference>
<dbReference type="NCBIfam" id="TIGR02937">
    <property type="entry name" value="sigma70-ECF"/>
    <property type="match status" value="1"/>
</dbReference>
<evidence type="ECO:0000256" key="3">
    <source>
        <dbReference type="ARBA" id="ARBA00023082"/>
    </source>
</evidence>
<dbReference type="Pfam" id="PF04545">
    <property type="entry name" value="Sigma70_r4"/>
    <property type="match status" value="1"/>
</dbReference>
<dbReference type="InterPro" id="IPR007630">
    <property type="entry name" value="RNA_pol_sigma70_r4"/>
</dbReference>
<comment type="function">
    <text evidence="6">Sigma factors are initiation factors that promote the attachment of RNA polymerase to specific initiation sites and are then released.</text>
</comment>
<organism evidence="10 11">
    <name type="scientific">Cryobacterium shii</name>
    <dbReference type="NCBI Taxonomy" id="1259235"/>
    <lineage>
        <taxon>Bacteria</taxon>
        <taxon>Bacillati</taxon>
        <taxon>Actinomycetota</taxon>
        <taxon>Actinomycetes</taxon>
        <taxon>Micrococcales</taxon>
        <taxon>Microbacteriaceae</taxon>
        <taxon>Cryobacterium</taxon>
    </lineage>
</organism>
<dbReference type="EMBL" id="SOFY01000062">
    <property type="protein sequence ID" value="TFC44674.1"/>
    <property type="molecule type" value="Genomic_DNA"/>
</dbReference>
<feature type="region of interest" description="Disordered" evidence="7">
    <location>
        <begin position="1"/>
        <end position="28"/>
    </location>
</feature>
<keyword evidence="2 6" id="KW-0805">Transcription regulation</keyword>
<comment type="caution">
    <text evidence="10">The sequence shown here is derived from an EMBL/GenBank/DDBJ whole genome shotgun (WGS) entry which is preliminary data.</text>
</comment>
<dbReference type="InterPro" id="IPR013324">
    <property type="entry name" value="RNA_pol_sigma_r3/r4-like"/>
</dbReference>
<dbReference type="InterPro" id="IPR036388">
    <property type="entry name" value="WH-like_DNA-bd_sf"/>
</dbReference>
<evidence type="ECO:0000313" key="10">
    <source>
        <dbReference type="EMBL" id="TFC44674.1"/>
    </source>
</evidence>
<evidence type="ECO:0000256" key="1">
    <source>
        <dbReference type="ARBA" id="ARBA00007788"/>
    </source>
</evidence>
<evidence type="ECO:0000256" key="6">
    <source>
        <dbReference type="RuleBase" id="RU362124"/>
    </source>
</evidence>
<accession>A0AAQ2HEV2</accession>
<keyword evidence="3 6" id="KW-0731">Sigma factor</keyword>
<evidence type="ECO:0000256" key="4">
    <source>
        <dbReference type="ARBA" id="ARBA00023125"/>
    </source>
</evidence>
<dbReference type="PROSITE" id="PS00716">
    <property type="entry name" value="SIGMA70_2"/>
    <property type="match status" value="1"/>
</dbReference>
<keyword evidence="4 6" id="KW-0238">DNA-binding</keyword>
<evidence type="ECO:0000313" key="11">
    <source>
        <dbReference type="Proteomes" id="UP000297403"/>
    </source>
</evidence>
<dbReference type="Gene3D" id="1.10.601.10">
    <property type="entry name" value="RNA Polymerase Primary Sigma Factor"/>
    <property type="match status" value="2"/>
</dbReference>
<dbReference type="PRINTS" id="PR00046">
    <property type="entry name" value="SIGMA70FCT"/>
</dbReference>
<dbReference type="GO" id="GO:0006352">
    <property type="term" value="P:DNA-templated transcription initiation"/>
    <property type="evidence" value="ECO:0007669"/>
    <property type="project" value="InterPro"/>
</dbReference>
<name>A0AAQ2HEV2_9MICO</name>
<dbReference type="CDD" id="cd06171">
    <property type="entry name" value="Sigma70_r4"/>
    <property type="match status" value="1"/>
</dbReference>
<dbReference type="PANTHER" id="PTHR30603">
    <property type="entry name" value="RNA POLYMERASE SIGMA FACTOR RPO"/>
    <property type="match status" value="1"/>
</dbReference>
<feature type="domain" description="RNA polymerase sigma-70" evidence="9">
    <location>
        <begin position="311"/>
        <end position="337"/>
    </location>
</feature>
<gene>
    <name evidence="10" type="ORF">E3O49_11395</name>
</gene>
<reference evidence="10 11" key="1">
    <citation type="submission" date="2019-03" db="EMBL/GenBank/DDBJ databases">
        <title>Genomics of glacier-inhabiting Cryobacterium strains.</title>
        <authorList>
            <person name="Liu Q."/>
            <person name="Xin Y.-H."/>
        </authorList>
    </citation>
    <scope>NUCLEOTIDE SEQUENCE [LARGE SCALE GENOMIC DNA]</scope>
    <source>
        <strain evidence="11">TMT1-22</strain>
    </source>
</reference>
<sequence>MPRPGPAPSYRSGMDIRKPRPARRAAADSASTCVTAYLKKIGRVPLLTAAEEVEVARRIEVGLLAADRLTRLGTTGSDSSNGTTESSESSETASLREELRWLAGDGARAVEHLICANLRLVVSVARHYVGGGLEFPDLIQEGNVGLIRAVERFDFARGFKFSTYASWWIRQSISRAQADQSRAIRLPVQTADSLLLIAREEHAIRQRLRRDGTNQELSRATGLTRNRVVALREHARAPRSLDAPVWVDFGNGPEPMPFGDTVSDAQAMDPADIVGRTLLLEGLESRVSALPGREERVLRMRFGLGCERPRTLREVGALLGVTPDRVRQIEVRAIARLRHPSNASPLDGGGSAGCWTECLTVEDLRA</sequence>
<dbReference type="PROSITE" id="PS00715">
    <property type="entry name" value="SIGMA70_1"/>
    <property type="match status" value="1"/>
</dbReference>
<keyword evidence="5 6" id="KW-0804">Transcription</keyword>
<keyword evidence="11" id="KW-1185">Reference proteome</keyword>
<dbReference type="AlphaFoldDB" id="A0AAQ2HEV2"/>